<accession>A0A2P2MV61</accession>
<dbReference type="EMBL" id="GGEC01053620">
    <property type="protein sequence ID" value="MBX34104.1"/>
    <property type="molecule type" value="Transcribed_RNA"/>
</dbReference>
<organism evidence="2">
    <name type="scientific">Rhizophora mucronata</name>
    <name type="common">Asiatic mangrove</name>
    <dbReference type="NCBI Taxonomy" id="61149"/>
    <lineage>
        <taxon>Eukaryota</taxon>
        <taxon>Viridiplantae</taxon>
        <taxon>Streptophyta</taxon>
        <taxon>Embryophyta</taxon>
        <taxon>Tracheophyta</taxon>
        <taxon>Spermatophyta</taxon>
        <taxon>Magnoliopsida</taxon>
        <taxon>eudicotyledons</taxon>
        <taxon>Gunneridae</taxon>
        <taxon>Pentapetalae</taxon>
        <taxon>rosids</taxon>
        <taxon>fabids</taxon>
        <taxon>Malpighiales</taxon>
        <taxon>Rhizophoraceae</taxon>
        <taxon>Rhizophora</taxon>
    </lineage>
</organism>
<evidence type="ECO:0000256" key="1">
    <source>
        <dbReference type="SAM" id="MobiDB-lite"/>
    </source>
</evidence>
<evidence type="ECO:0000313" key="2">
    <source>
        <dbReference type="EMBL" id="MBX34104.1"/>
    </source>
</evidence>
<dbReference type="AlphaFoldDB" id="A0A2P2MV61"/>
<feature type="region of interest" description="Disordered" evidence="1">
    <location>
        <begin position="1"/>
        <end position="31"/>
    </location>
</feature>
<sequence length="31" mass="3597">MNISEAIKKPEHQRKGKLQNQASVARHLVRE</sequence>
<name>A0A2P2MV61_RHIMU</name>
<reference evidence="2" key="1">
    <citation type="submission" date="2018-02" db="EMBL/GenBank/DDBJ databases">
        <title>Rhizophora mucronata_Transcriptome.</title>
        <authorList>
            <person name="Meera S.P."/>
            <person name="Sreeshan A."/>
            <person name="Augustine A."/>
        </authorList>
    </citation>
    <scope>NUCLEOTIDE SEQUENCE</scope>
    <source>
        <tissue evidence="2">Leaf</tissue>
    </source>
</reference>
<protein>
    <submittedName>
        <fullName evidence="2">Uncharacterized protein</fullName>
    </submittedName>
</protein>
<proteinExistence type="predicted"/>
<feature type="compositionally biased region" description="Basic and acidic residues" evidence="1">
    <location>
        <begin position="1"/>
        <end position="10"/>
    </location>
</feature>